<dbReference type="OrthoDB" id="626167at2759"/>
<proteinExistence type="predicted"/>
<dbReference type="PANTHER" id="PTHR24359:SF1">
    <property type="entry name" value="INHIBITOR OF NUCLEAR FACTOR KAPPA-B KINASE EPSILON SUBUNIT HOMOLOG 1-RELATED"/>
    <property type="match status" value="1"/>
</dbReference>
<comment type="caution">
    <text evidence="3">The sequence shown here is derived from an EMBL/GenBank/DDBJ whole genome shotgun (WGS) entry which is preliminary data.</text>
</comment>
<feature type="domain" description="Protein kinase" evidence="2">
    <location>
        <begin position="78"/>
        <end position="365"/>
    </location>
</feature>
<organism evidence="3 4">
    <name type="scientific">Patellaria atrata CBS 101060</name>
    <dbReference type="NCBI Taxonomy" id="1346257"/>
    <lineage>
        <taxon>Eukaryota</taxon>
        <taxon>Fungi</taxon>
        <taxon>Dikarya</taxon>
        <taxon>Ascomycota</taxon>
        <taxon>Pezizomycotina</taxon>
        <taxon>Dothideomycetes</taxon>
        <taxon>Dothideomycetes incertae sedis</taxon>
        <taxon>Patellariales</taxon>
        <taxon>Patellariaceae</taxon>
        <taxon>Patellaria</taxon>
    </lineage>
</organism>
<keyword evidence="4" id="KW-1185">Reference proteome</keyword>
<dbReference type="GO" id="GO:0004674">
    <property type="term" value="F:protein serine/threonine kinase activity"/>
    <property type="evidence" value="ECO:0007669"/>
    <property type="project" value="TreeGrafter"/>
</dbReference>
<dbReference type="Proteomes" id="UP000799429">
    <property type="component" value="Unassembled WGS sequence"/>
</dbReference>
<dbReference type="Gene3D" id="1.10.510.10">
    <property type="entry name" value="Transferase(Phosphotransferase) domain 1"/>
    <property type="match status" value="1"/>
</dbReference>
<feature type="compositionally biased region" description="Low complexity" evidence="1">
    <location>
        <begin position="674"/>
        <end position="695"/>
    </location>
</feature>
<dbReference type="Pfam" id="PF00069">
    <property type="entry name" value="Pkinase"/>
    <property type="match status" value="1"/>
</dbReference>
<dbReference type="SMART" id="SM00220">
    <property type="entry name" value="S_TKc"/>
    <property type="match status" value="1"/>
</dbReference>
<evidence type="ECO:0000259" key="2">
    <source>
        <dbReference type="PROSITE" id="PS50011"/>
    </source>
</evidence>
<keyword evidence="3" id="KW-0418">Kinase</keyword>
<dbReference type="InterPro" id="IPR000719">
    <property type="entry name" value="Prot_kinase_dom"/>
</dbReference>
<keyword evidence="3" id="KW-0808">Transferase</keyword>
<dbReference type="CDD" id="cd00180">
    <property type="entry name" value="PKc"/>
    <property type="match status" value="1"/>
</dbReference>
<dbReference type="EMBL" id="MU006093">
    <property type="protein sequence ID" value="KAF2840209.1"/>
    <property type="molecule type" value="Genomic_DNA"/>
</dbReference>
<dbReference type="PROSITE" id="PS50011">
    <property type="entry name" value="PROTEIN_KINASE_DOM"/>
    <property type="match status" value="1"/>
</dbReference>
<reference evidence="3" key="1">
    <citation type="journal article" date="2020" name="Stud. Mycol.">
        <title>101 Dothideomycetes genomes: a test case for predicting lifestyles and emergence of pathogens.</title>
        <authorList>
            <person name="Haridas S."/>
            <person name="Albert R."/>
            <person name="Binder M."/>
            <person name="Bloem J."/>
            <person name="Labutti K."/>
            <person name="Salamov A."/>
            <person name="Andreopoulos B."/>
            <person name="Baker S."/>
            <person name="Barry K."/>
            <person name="Bills G."/>
            <person name="Bluhm B."/>
            <person name="Cannon C."/>
            <person name="Castanera R."/>
            <person name="Culley D."/>
            <person name="Daum C."/>
            <person name="Ezra D."/>
            <person name="Gonzalez J."/>
            <person name="Henrissat B."/>
            <person name="Kuo A."/>
            <person name="Liang C."/>
            <person name="Lipzen A."/>
            <person name="Lutzoni F."/>
            <person name="Magnuson J."/>
            <person name="Mondo S."/>
            <person name="Nolan M."/>
            <person name="Ohm R."/>
            <person name="Pangilinan J."/>
            <person name="Park H.-J."/>
            <person name="Ramirez L."/>
            <person name="Alfaro M."/>
            <person name="Sun H."/>
            <person name="Tritt A."/>
            <person name="Yoshinaga Y."/>
            <person name="Zwiers L.-H."/>
            <person name="Turgeon B."/>
            <person name="Goodwin S."/>
            <person name="Spatafora J."/>
            <person name="Crous P."/>
            <person name="Grigoriev I."/>
        </authorList>
    </citation>
    <scope>NUCLEOTIDE SEQUENCE</scope>
    <source>
        <strain evidence="3">CBS 101060</strain>
    </source>
</reference>
<dbReference type="PANTHER" id="PTHR24359">
    <property type="entry name" value="SERINE/THREONINE-PROTEIN KINASE SBK1"/>
    <property type="match status" value="1"/>
</dbReference>
<evidence type="ECO:0000313" key="4">
    <source>
        <dbReference type="Proteomes" id="UP000799429"/>
    </source>
</evidence>
<protein>
    <submittedName>
        <fullName evidence="3">Kinase-like protein</fullName>
    </submittedName>
</protein>
<accession>A0A9P4VU34</accession>
<evidence type="ECO:0000313" key="3">
    <source>
        <dbReference type="EMBL" id="KAF2840209.1"/>
    </source>
</evidence>
<sequence length="695" mass="78294">MSFSSDLLDVEGISTLSIDYGLSHGLISYMEGEYVEYSAATTTKGSIKPAEDSPYNFLSLLATAQKKKIDFLPITWDGSLNESGGQASISQSFLSEKLSYVFKRIRRDFRFPAEEIIALRAIISEIVILAHPEIRGHPNIVRLVGICWDISSRNKSIWPVLVFQKAKYGDLKAFVESTQGKRLSFEERLKFCKEIAAAITLMHSKDIVHGDVKPQNVLVFAEEDGNYCAKVTDFGYSTLHASKSTDDREINLPISRPWNAPETEEGSWDTAFSLEEAKLTDVYSFGLLCMWLLFHGPLRNMQQIALLREKEELTGFIDDNVSQVADLSDEQKSSLLAFFHSTLERDPKHRSLDLKDAMKGFASFIVPPLENDGFSTYEMYMPYLGVLPHHKDFDHMKAQEEHYGDMWDKGPQADSGWGGYYAMYFSPQVLPREDTIAKYFQVARSYNQLMRGDFRLWNYIFCLLKTKAESSSDKFFAFQVAFCNRVGFGTPINGSKALEWLNRSGRGVEDLEKEVELVKTDLNPMLYKNLETEVKPITWVEYYQLSEKLPEVQEVYETAARIAGETFGPTHPTSVYLTNVTISILLGKGEYQEAFSNADRLQKLCDVLLGPEDRNTVAVSSYKDTAAEHLGLSEVGTSISEAAAEEDKPEASTAVAPSNDEINEGWSRAYYGFPPKKQSSKSSTPSSGYGYYGYM</sequence>
<dbReference type="InterPro" id="IPR011009">
    <property type="entry name" value="Kinase-like_dom_sf"/>
</dbReference>
<dbReference type="AlphaFoldDB" id="A0A9P4VU34"/>
<dbReference type="GO" id="GO:0005524">
    <property type="term" value="F:ATP binding"/>
    <property type="evidence" value="ECO:0007669"/>
    <property type="project" value="InterPro"/>
</dbReference>
<feature type="region of interest" description="Disordered" evidence="1">
    <location>
        <begin position="672"/>
        <end position="695"/>
    </location>
</feature>
<dbReference type="InterPro" id="IPR008271">
    <property type="entry name" value="Ser/Thr_kinase_AS"/>
</dbReference>
<name>A0A9P4VU34_9PEZI</name>
<dbReference type="PROSITE" id="PS00108">
    <property type="entry name" value="PROTEIN_KINASE_ST"/>
    <property type="match status" value="1"/>
</dbReference>
<evidence type="ECO:0000256" key="1">
    <source>
        <dbReference type="SAM" id="MobiDB-lite"/>
    </source>
</evidence>
<dbReference type="SUPFAM" id="SSF56112">
    <property type="entry name" value="Protein kinase-like (PK-like)"/>
    <property type="match status" value="1"/>
</dbReference>
<gene>
    <name evidence="3" type="ORF">M501DRAFT_1015280</name>
</gene>